<dbReference type="EMBL" id="VVIM01000010">
    <property type="protein sequence ID" value="KAB0792666.1"/>
    <property type="molecule type" value="Genomic_DNA"/>
</dbReference>
<dbReference type="InParanoid" id="A0A1Y1M7G7"/>
<reference evidence="2" key="3">
    <citation type="submission" date="2019-08" db="EMBL/GenBank/DDBJ databases">
        <authorList>
            <consortium name="Photinus pyralis genome working group"/>
            <person name="Fallon T.R."/>
            <person name="Sander Lower S.E."/>
            <person name="Weng J.-K."/>
        </authorList>
    </citation>
    <scope>NUCLEOTIDE SEQUENCE</scope>
    <source>
        <strain evidence="2">1611_PpyrPB1</strain>
        <tissue evidence="2">Whole body</tissue>
    </source>
</reference>
<reference evidence="1" key="1">
    <citation type="journal article" date="2016" name="Sci. Rep.">
        <title>Molecular characterization of firefly nuptial gifts: a multi-omics approach sheds light on postcopulatory sexual selection.</title>
        <authorList>
            <person name="Al-Wathiqui N."/>
            <person name="Fallon T.R."/>
            <person name="South A."/>
            <person name="Weng J.K."/>
            <person name="Lewis S.M."/>
        </authorList>
    </citation>
    <scope>NUCLEOTIDE SEQUENCE</scope>
</reference>
<proteinExistence type="predicted"/>
<evidence type="ECO:0000313" key="1">
    <source>
        <dbReference type="EMBL" id="JAV81481.1"/>
    </source>
</evidence>
<evidence type="ECO:0000313" key="2">
    <source>
        <dbReference type="EMBL" id="KAB0792666.1"/>
    </source>
</evidence>
<protein>
    <submittedName>
        <fullName evidence="1">Uncharacterized protein</fullName>
    </submittedName>
</protein>
<reference evidence="2 3" key="2">
    <citation type="journal article" date="2018" name="Elife">
        <title>Firefly genomes illuminate parallel origins of bioluminescence in beetles.</title>
        <authorList>
            <person name="Fallon T.R."/>
            <person name="Lower S.E."/>
            <person name="Chang C.H."/>
            <person name="Bessho-Uehara M."/>
            <person name="Martin G.J."/>
            <person name="Bewick A.J."/>
            <person name="Behringer M."/>
            <person name="Debat H.J."/>
            <person name="Wong I."/>
            <person name="Day J.C."/>
            <person name="Suvorov A."/>
            <person name="Silva C.J."/>
            <person name="Stanger-Hall K.F."/>
            <person name="Hall D.W."/>
            <person name="Schmitz R.J."/>
            <person name="Nelson D.R."/>
            <person name="Lewis S.M."/>
            <person name="Shigenobu S."/>
            <person name="Bybee S.M."/>
            <person name="Larracuente A.M."/>
            <person name="Oba Y."/>
            <person name="Weng J.K."/>
        </authorList>
    </citation>
    <scope>NUCLEOTIDE SEQUENCE [LARGE SCALE GENOMIC DNA]</scope>
    <source>
        <strain evidence="2">1611_PpyrPB1</strain>
        <tissue evidence="2">Whole body</tissue>
    </source>
</reference>
<keyword evidence="3" id="KW-1185">Reference proteome</keyword>
<dbReference type="EMBL" id="GEZM01038926">
    <property type="protein sequence ID" value="JAV81481.1"/>
    <property type="molecule type" value="Transcribed_RNA"/>
</dbReference>
<evidence type="ECO:0000313" key="3">
    <source>
        <dbReference type="Proteomes" id="UP000327044"/>
    </source>
</evidence>
<name>A0A1Y1M7G7_PHOPY</name>
<dbReference type="Proteomes" id="UP000327044">
    <property type="component" value="Unassembled WGS sequence"/>
</dbReference>
<accession>A0A1Y1M7G7</accession>
<gene>
    <name evidence="2" type="ORF">PPYR_14625</name>
</gene>
<dbReference type="AlphaFoldDB" id="A0A1Y1M7G7"/>
<sequence>MDVVTCAGATNNRRNATLSRRITIGLSSRVFWFISLATIYTCRSSEFVGKTDLIRVKRNFLLIPKIPGFLSMLQTGLRNEGRSQRAKNLVLNGGGERVAP</sequence>
<organism evidence="1">
    <name type="scientific">Photinus pyralis</name>
    <name type="common">Common eastern firefly</name>
    <name type="synonym">Lampyris pyralis</name>
    <dbReference type="NCBI Taxonomy" id="7054"/>
    <lineage>
        <taxon>Eukaryota</taxon>
        <taxon>Metazoa</taxon>
        <taxon>Ecdysozoa</taxon>
        <taxon>Arthropoda</taxon>
        <taxon>Hexapoda</taxon>
        <taxon>Insecta</taxon>
        <taxon>Pterygota</taxon>
        <taxon>Neoptera</taxon>
        <taxon>Endopterygota</taxon>
        <taxon>Coleoptera</taxon>
        <taxon>Polyphaga</taxon>
        <taxon>Elateriformia</taxon>
        <taxon>Elateroidea</taxon>
        <taxon>Lampyridae</taxon>
        <taxon>Lampyrinae</taxon>
        <taxon>Photinus</taxon>
    </lineage>
</organism>